<dbReference type="SUPFAM" id="SSF55271">
    <property type="entry name" value="DNA repair protein MutS, domain I"/>
    <property type="match status" value="1"/>
</dbReference>
<dbReference type="Gene3D" id="3.30.420.110">
    <property type="entry name" value="MutS, connector domain"/>
    <property type="match status" value="1"/>
</dbReference>
<evidence type="ECO:0000256" key="5">
    <source>
        <dbReference type="ARBA" id="ARBA00023125"/>
    </source>
</evidence>
<dbReference type="InterPro" id="IPR016151">
    <property type="entry name" value="DNA_mismatch_repair_MutS_N"/>
</dbReference>
<dbReference type="Gene3D" id="3.40.1170.10">
    <property type="entry name" value="DNA repair protein MutS, domain I"/>
    <property type="match status" value="1"/>
</dbReference>
<accession>U4LAI1</accession>
<dbReference type="SMART" id="SM00534">
    <property type="entry name" value="MUTSac"/>
    <property type="match status" value="1"/>
</dbReference>
<protein>
    <submittedName>
        <fullName evidence="8">Similar to MutS protein homolog 1 acc. no. O13921</fullName>
    </submittedName>
</protein>
<dbReference type="EMBL" id="HF935572">
    <property type="protein sequence ID" value="CCX10853.1"/>
    <property type="molecule type" value="Genomic_DNA"/>
</dbReference>
<keyword evidence="3" id="KW-0227">DNA damage</keyword>
<dbReference type="STRING" id="1076935.U4LAI1"/>
<keyword evidence="6" id="KW-0234">DNA repair</keyword>
<keyword evidence="2" id="KW-0547">Nucleotide-binding</keyword>
<dbReference type="Gene3D" id="3.40.50.300">
    <property type="entry name" value="P-loop containing nucleotide triphosphate hydrolases"/>
    <property type="match status" value="1"/>
</dbReference>
<dbReference type="AlphaFoldDB" id="U4LAI1"/>
<dbReference type="Proteomes" id="UP000018144">
    <property type="component" value="Unassembled WGS sequence"/>
</dbReference>
<dbReference type="SUPFAM" id="SSF52540">
    <property type="entry name" value="P-loop containing nucleoside triphosphate hydrolases"/>
    <property type="match status" value="1"/>
</dbReference>
<comment type="similarity">
    <text evidence="1">Belongs to the DNA mismatch repair MutS family.</text>
</comment>
<dbReference type="PANTHER" id="PTHR11361:SF34">
    <property type="entry name" value="DNA MISMATCH REPAIR PROTEIN MSH1, MITOCHONDRIAL"/>
    <property type="match status" value="1"/>
</dbReference>
<dbReference type="GO" id="GO:0005634">
    <property type="term" value="C:nucleus"/>
    <property type="evidence" value="ECO:0007669"/>
    <property type="project" value="TreeGrafter"/>
</dbReference>
<organism evidence="8 9">
    <name type="scientific">Pyronema omphalodes (strain CBS 100304)</name>
    <name type="common">Pyronema confluens</name>
    <dbReference type="NCBI Taxonomy" id="1076935"/>
    <lineage>
        <taxon>Eukaryota</taxon>
        <taxon>Fungi</taxon>
        <taxon>Dikarya</taxon>
        <taxon>Ascomycota</taxon>
        <taxon>Pezizomycotina</taxon>
        <taxon>Pezizomycetes</taxon>
        <taxon>Pezizales</taxon>
        <taxon>Pyronemataceae</taxon>
        <taxon>Pyronema</taxon>
    </lineage>
</organism>
<dbReference type="InterPro" id="IPR007696">
    <property type="entry name" value="DNA_mismatch_repair_MutS_core"/>
</dbReference>
<keyword evidence="4" id="KW-0067">ATP-binding</keyword>
<dbReference type="Pfam" id="PF00488">
    <property type="entry name" value="MutS_V"/>
    <property type="match status" value="1"/>
</dbReference>
<evidence type="ECO:0000256" key="3">
    <source>
        <dbReference type="ARBA" id="ARBA00022763"/>
    </source>
</evidence>
<dbReference type="GO" id="GO:0043504">
    <property type="term" value="P:mitochondrial DNA repair"/>
    <property type="evidence" value="ECO:0007669"/>
    <property type="project" value="TreeGrafter"/>
</dbReference>
<reference evidence="8 9" key="1">
    <citation type="journal article" date="2013" name="PLoS Genet.">
        <title>The genome and development-dependent transcriptomes of Pyronema confluens: a window into fungal evolution.</title>
        <authorList>
            <person name="Traeger S."/>
            <person name="Altegoer F."/>
            <person name="Freitag M."/>
            <person name="Gabaldon T."/>
            <person name="Kempken F."/>
            <person name="Kumar A."/>
            <person name="Marcet-Houben M."/>
            <person name="Poggeler S."/>
            <person name="Stajich J.E."/>
            <person name="Nowrousian M."/>
        </authorList>
    </citation>
    <scope>NUCLEOTIDE SEQUENCE [LARGE SCALE GENOMIC DNA]</scope>
    <source>
        <strain evidence="9">CBS 100304</strain>
        <tissue evidence="8">Vegetative mycelium</tissue>
    </source>
</reference>
<dbReference type="GO" id="GO:0005524">
    <property type="term" value="F:ATP binding"/>
    <property type="evidence" value="ECO:0007669"/>
    <property type="project" value="UniProtKB-KW"/>
</dbReference>
<dbReference type="Pfam" id="PF05188">
    <property type="entry name" value="MutS_II"/>
    <property type="match status" value="1"/>
</dbReference>
<dbReference type="GO" id="GO:0140664">
    <property type="term" value="F:ATP-dependent DNA damage sensor activity"/>
    <property type="evidence" value="ECO:0007669"/>
    <property type="project" value="InterPro"/>
</dbReference>
<evidence type="ECO:0000256" key="6">
    <source>
        <dbReference type="ARBA" id="ARBA00023204"/>
    </source>
</evidence>
<dbReference type="Gene3D" id="1.10.1420.10">
    <property type="match status" value="2"/>
</dbReference>
<dbReference type="InterPro" id="IPR036187">
    <property type="entry name" value="DNA_mismatch_repair_MutS_sf"/>
</dbReference>
<sequence>MRLLHPIPRRLCRPRLLPRARPAPHLFSTTTPVLARKRSIPATTARKKTETLNLSDLALYPSGLEQGLLSPTAVELAELPPIIDSPLKRYPPVINQALDNITSYPDCVLLTRVGGFYELYFTHAEQYAARLGIKLAYKKTAAGQVAMAGFPFWNLSKYLKILVLEEGKNVAIAEEVQPESQGKILRLMEKEEEVDRTVIREISKADPGPMWDRKVARIVTPGTLIDEEWVEGGENNFLLAVEVPVVGSEGAESERGLAWADLGTGEVWCAVCKDAELRGEVGRISPRELVVRKGVAEVEMLKEGGAGWVVSEHGMSMEGKMKEYLEMWRRAAVNTEEVEADRLKKLKKLELTAAARLLNYVEKMLPGIPVKLQAPVPRMTSRIMKIDGNSMRGLEIKTTMRDGAYKGSLMHTVDRTVTRGGKRLLSNWLTNPSIHLPTIEARQEQVAAFLADEELREDMVELLNRTYDSQRIVQKFSLNRGSPDDLVALARTIEATQDIVNRLKKANNPAFADLIERLDVPMDLAKRILNSIDEDGLQRHQHEAADVASSMGEDQGEEIYETLEESDGFIGGVVEDQVDDDNWIMKSTASPLLQAAHAQLKAYWEAKDHLEVHLRNKLNAQTLTLKWSPNLGHYCYVKGKDFNIGGVTAVSSSRTTKSFLHPEWTNLGEKIIVTRLRIRTEEKVVQQQILLIVLKHITQLRSNALVLDELDVTSSFALLAREMNLTRPKLTKSPKHKIIGARHITVEAGLREDGKTFTANDCFVGDGKASLWLITGPSNLPRDTNSPNMAGKSTYLRSIALLSLLAQTGSFIPATFSEMGLIDRLFSRIGSSDNLYRSQSTFMVEMLETAHILKSATSKSFVIMDEIGRGTTPRDGAAVAYATLMELVERGCRTLFASHFHELGDWTEGDRRVKRWCTDVEEDEGGWRFQHKLREGVNKESHALKVARMAGVPEEVVERARKVLEERKELEVVGESVLKGSEE</sequence>
<dbReference type="InterPro" id="IPR007695">
    <property type="entry name" value="DNA_mismatch_repair_MutS-lik_N"/>
</dbReference>
<dbReference type="InterPro" id="IPR017261">
    <property type="entry name" value="DNA_mismatch_repair_MutS/MSH"/>
</dbReference>
<dbReference type="PANTHER" id="PTHR11361">
    <property type="entry name" value="DNA MISMATCH REPAIR PROTEIN MUTS FAMILY MEMBER"/>
    <property type="match status" value="1"/>
</dbReference>
<dbReference type="SUPFAM" id="SSF48334">
    <property type="entry name" value="DNA repair protein MutS, domain III"/>
    <property type="match status" value="1"/>
</dbReference>
<dbReference type="Pfam" id="PF01624">
    <property type="entry name" value="MutS_I"/>
    <property type="match status" value="1"/>
</dbReference>
<dbReference type="SUPFAM" id="SSF53150">
    <property type="entry name" value="DNA repair protein MutS, domain II"/>
    <property type="match status" value="1"/>
</dbReference>
<dbReference type="OMA" id="DTWIMRR"/>
<dbReference type="SMART" id="SM00533">
    <property type="entry name" value="MUTSd"/>
    <property type="match status" value="1"/>
</dbReference>
<dbReference type="GO" id="GO:0030983">
    <property type="term" value="F:mismatched DNA binding"/>
    <property type="evidence" value="ECO:0007669"/>
    <property type="project" value="InterPro"/>
</dbReference>
<name>U4LAI1_PYROM</name>
<gene>
    <name evidence="8" type="ORF">PCON_10447</name>
</gene>
<dbReference type="OrthoDB" id="2534523at2759"/>
<dbReference type="InterPro" id="IPR000432">
    <property type="entry name" value="DNA_mismatch_repair_MutS_C"/>
</dbReference>
<keyword evidence="5" id="KW-0238">DNA-binding</keyword>
<dbReference type="PIRSF" id="PIRSF037677">
    <property type="entry name" value="DNA_mis_repair_Msh6"/>
    <property type="match status" value="1"/>
</dbReference>
<evidence type="ECO:0000259" key="7">
    <source>
        <dbReference type="PROSITE" id="PS00486"/>
    </source>
</evidence>
<feature type="domain" description="DNA mismatch repair proteins mutS family" evidence="7">
    <location>
        <begin position="860"/>
        <end position="876"/>
    </location>
</feature>
<evidence type="ECO:0000313" key="8">
    <source>
        <dbReference type="EMBL" id="CCX10853.1"/>
    </source>
</evidence>
<evidence type="ECO:0000256" key="4">
    <source>
        <dbReference type="ARBA" id="ARBA00022840"/>
    </source>
</evidence>
<dbReference type="InterPro" id="IPR036678">
    <property type="entry name" value="MutS_con_dom_sf"/>
</dbReference>
<evidence type="ECO:0000313" key="9">
    <source>
        <dbReference type="Proteomes" id="UP000018144"/>
    </source>
</evidence>
<dbReference type="InterPro" id="IPR045076">
    <property type="entry name" value="MutS"/>
</dbReference>
<dbReference type="Pfam" id="PF05192">
    <property type="entry name" value="MutS_III"/>
    <property type="match status" value="1"/>
</dbReference>
<dbReference type="GO" id="GO:0005739">
    <property type="term" value="C:mitochondrion"/>
    <property type="evidence" value="ECO:0007669"/>
    <property type="project" value="TreeGrafter"/>
</dbReference>
<dbReference type="eggNOG" id="ENOG502QUUG">
    <property type="taxonomic scope" value="Eukaryota"/>
</dbReference>
<evidence type="ECO:0000256" key="1">
    <source>
        <dbReference type="ARBA" id="ARBA00006271"/>
    </source>
</evidence>
<proteinExistence type="inferred from homology"/>
<dbReference type="PROSITE" id="PS00486">
    <property type="entry name" value="DNA_MISMATCH_REPAIR_2"/>
    <property type="match status" value="1"/>
</dbReference>
<evidence type="ECO:0000256" key="2">
    <source>
        <dbReference type="ARBA" id="ARBA00022741"/>
    </source>
</evidence>
<dbReference type="InterPro" id="IPR007860">
    <property type="entry name" value="DNA_mmatch_repair_MutS_con_dom"/>
</dbReference>
<dbReference type="GO" id="GO:0006298">
    <property type="term" value="P:mismatch repair"/>
    <property type="evidence" value="ECO:0007669"/>
    <property type="project" value="InterPro"/>
</dbReference>
<dbReference type="InterPro" id="IPR027417">
    <property type="entry name" value="P-loop_NTPase"/>
</dbReference>
<keyword evidence="9" id="KW-1185">Reference proteome</keyword>